<feature type="region of interest" description="Disordered" evidence="1">
    <location>
        <begin position="47"/>
        <end position="66"/>
    </location>
</feature>
<proteinExistence type="predicted"/>
<dbReference type="Proteomes" id="UP000186914">
    <property type="component" value="Unassembled WGS sequence"/>
</dbReference>
<protein>
    <submittedName>
        <fullName evidence="2">Uncharacterized protein</fullName>
    </submittedName>
</protein>
<evidence type="ECO:0000313" key="3">
    <source>
        <dbReference type="Proteomes" id="UP000186914"/>
    </source>
</evidence>
<keyword evidence="3" id="KW-1185">Reference proteome</keyword>
<dbReference type="InterPro" id="IPR006311">
    <property type="entry name" value="TAT_signal"/>
</dbReference>
<evidence type="ECO:0000313" key="2">
    <source>
        <dbReference type="EMBL" id="SIQ75891.1"/>
    </source>
</evidence>
<organism evidence="2 3">
    <name type="scientific">Haladaptatus litoreus</name>
    <dbReference type="NCBI Taxonomy" id="553468"/>
    <lineage>
        <taxon>Archaea</taxon>
        <taxon>Methanobacteriati</taxon>
        <taxon>Methanobacteriota</taxon>
        <taxon>Stenosarchaea group</taxon>
        <taxon>Halobacteria</taxon>
        <taxon>Halobacteriales</taxon>
        <taxon>Haladaptataceae</taxon>
        <taxon>Haladaptatus</taxon>
    </lineage>
</organism>
<reference evidence="3" key="1">
    <citation type="submission" date="2017-01" db="EMBL/GenBank/DDBJ databases">
        <authorList>
            <person name="Varghese N."/>
            <person name="Submissions S."/>
        </authorList>
    </citation>
    <scope>NUCLEOTIDE SEQUENCE [LARGE SCALE GENOMIC DNA]</scope>
    <source>
        <strain evidence="3">CGMCC 1.7737</strain>
    </source>
</reference>
<dbReference type="OrthoDB" id="271084at2157"/>
<name>A0A1N6VDH0_9EURY</name>
<dbReference type="EMBL" id="FTNO01000001">
    <property type="protein sequence ID" value="SIQ75891.1"/>
    <property type="molecule type" value="Genomic_DNA"/>
</dbReference>
<dbReference type="PROSITE" id="PS51318">
    <property type="entry name" value="TAT"/>
    <property type="match status" value="1"/>
</dbReference>
<dbReference type="RefSeq" id="WP_076427356.1">
    <property type="nucleotide sequence ID" value="NZ_FTNO01000001.1"/>
</dbReference>
<dbReference type="AlphaFoldDB" id="A0A1N6VDH0"/>
<gene>
    <name evidence="2" type="ORF">SAMN05421858_0313</name>
</gene>
<feature type="compositionally biased region" description="Gly residues" evidence="1">
    <location>
        <begin position="47"/>
        <end position="57"/>
    </location>
</feature>
<sequence length="150" mass="15616">MVEKDKRASRRDVLKLTGTALVAASGISVMGSASADVPCYDCDPGGGGGGGSGGGTGSPPSAPRTGQYLVENGEVELHGWAYDADIEAWFEWGEVGGGFPNDTELRVIDYSGEQFTGNPVGEQSGVTYEYRAVAFNAYGRSVGATRTFSF</sequence>
<evidence type="ECO:0000256" key="1">
    <source>
        <dbReference type="SAM" id="MobiDB-lite"/>
    </source>
</evidence>
<accession>A0A1N6VDH0</accession>